<dbReference type="RefSeq" id="WP_073027217.1">
    <property type="nucleotide sequence ID" value="NZ_FQXJ01000003.1"/>
</dbReference>
<evidence type="ECO:0000313" key="3">
    <source>
        <dbReference type="EMBL" id="SHH12622.1"/>
    </source>
</evidence>
<proteinExistence type="predicted"/>
<name>A0A1M5QF14_9FIRM</name>
<accession>A0A1M5QF14</accession>
<dbReference type="OrthoDB" id="3199595at2"/>
<evidence type="ECO:0000259" key="2">
    <source>
        <dbReference type="Pfam" id="PF09524"/>
    </source>
</evidence>
<dbReference type="Pfam" id="PF09524">
    <property type="entry name" value="Phg_2220_C"/>
    <property type="match status" value="1"/>
</dbReference>
<evidence type="ECO:0000313" key="4">
    <source>
        <dbReference type="Proteomes" id="UP000183954"/>
    </source>
</evidence>
<sequence>MAAMIPFRLGKDYTIRFDALVKRLGLKRPFLVRNLLSLDPIIIDDIEAKAKTLRVIDIYDIAMENDKKNEKVPDVITIRLDEERERRFDALVKSLGAGTKVQVLRNLLCGDPGTIELICMKAKSIPLAPLKEKVAAHTVNSKVNEEVKFVEPTDAIEELIRRKISEFERELRAIFAEQRNALVDAEEILNLEIGYLTESSITSQQPTESQAQVSLFTELHDESEQTPKKRGRSKRVSSGIDRSDSRRQIIEHLNQMTGKNFGSDSEEAKNAIDKMLDKGRAIDQFIKIIDNMTPLWIESPEMNVRLCPETLFREIHWEKYLNANPNPAKAPKGSGKLPVPPELKGKYDDLYL</sequence>
<dbReference type="AlphaFoldDB" id="A0A1M5QF14"/>
<keyword evidence="4" id="KW-1185">Reference proteome</keyword>
<dbReference type="InterPro" id="IPR011741">
    <property type="entry name" value="Phg_2220_C"/>
</dbReference>
<dbReference type="Proteomes" id="UP000183954">
    <property type="component" value="Unassembled WGS sequence"/>
</dbReference>
<feature type="region of interest" description="Disordered" evidence="1">
    <location>
        <begin position="219"/>
        <end position="248"/>
    </location>
</feature>
<dbReference type="EMBL" id="FQXJ01000003">
    <property type="protein sequence ID" value="SHH12622.1"/>
    <property type="molecule type" value="Genomic_DNA"/>
</dbReference>
<reference evidence="4" key="1">
    <citation type="submission" date="2016-11" db="EMBL/GenBank/DDBJ databases">
        <authorList>
            <person name="Varghese N."/>
            <person name="Submissions S."/>
        </authorList>
    </citation>
    <scope>NUCLEOTIDE SEQUENCE [LARGE SCALE GENOMIC DNA]</scope>
    <source>
        <strain evidence="4">DSM 15449</strain>
    </source>
</reference>
<evidence type="ECO:0000256" key="1">
    <source>
        <dbReference type="SAM" id="MobiDB-lite"/>
    </source>
</evidence>
<feature type="domain" description="Phage conserved hypothetical protein C-terminal" evidence="2">
    <location>
        <begin position="249"/>
        <end position="322"/>
    </location>
</feature>
<gene>
    <name evidence="3" type="ORF">SAMN02746098_00237</name>
</gene>
<organism evidence="3 4">
    <name type="scientific">Desulfosporosinus lacus DSM 15449</name>
    <dbReference type="NCBI Taxonomy" id="1121420"/>
    <lineage>
        <taxon>Bacteria</taxon>
        <taxon>Bacillati</taxon>
        <taxon>Bacillota</taxon>
        <taxon>Clostridia</taxon>
        <taxon>Eubacteriales</taxon>
        <taxon>Desulfitobacteriaceae</taxon>
        <taxon>Desulfosporosinus</taxon>
    </lineage>
</organism>
<protein>
    <recommendedName>
        <fullName evidence="2">Phage conserved hypothetical protein C-terminal domain-containing protein</fullName>
    </recommendedName>
</protein>